<dbReference type="AlphaFoldDB" id="A0A1L9NLZ9"/>
<accession>A0A1L9NLZ9</accession>
<dbReference type="Proteomes" id="UP000184304">
    <property type="component" value="Unassembled WGS sequence"/>
</dbReference>
<dbReference type="EMBL" id="KV878176">
    <property type="protein sequence ID" value="OJI90336.1"/>
    <property type="molecule type" value="Genomic_DNA"/>
</dbReference>
<dbReference type="VEuPathDB" id="FungiDB:ASPTUDRAFT_231761"/>
<proteinExistence type="predicted"/>
<keyword evidence="2" id="KW-1185">Reference proteome</keyword>
<gene>
    <name evidence="1" type="ORF">ASPTUDRAFT_231761</name>
</gene>
<name>A0A1L9NLZ9_ASPTC</name>
<organism evidence="1 2">
    <name type="scientific">Aspergillus tubingensis (strain CBS 134.48)</name>
    <dbReference type="NCBI Taxonomy" id="767770"/>
    <lineage>
        <taxon>Eukaryota</taxon>
        <taxon>Fungi</taxon>
        <taxon>Dikarya</taxon>
        <taxon>Ascomycota</taxon>
        <taxon>Pezizomycotina</taxon>
        <taxon>Eurotiomycetes</taxon>
        <taxon>Eurotiomycetidae</taxon>
        <taxon>Eurotiales</taxon>
        <taxon>Aspergillaceae</taxon>
        <taxon>Aspergillus</taxon>
        <taxon>Aspergillus subgen. Circumdati</taxon>
    </lineage>
</organism>
<evidence type="ECO:0000313" key="1">
    <source>
        <dbReference type="EMBL" id="OJI90336.1"/>
    </source>
</evidence>
<reference evidence="2" key="1">
    <citation type="journal article" date="2017" name="Genome Biol.">
        <title>Comparative genomics reveals high biological diversity and specific adaptations in the industrially and medically important fungal genus Aspergillus.</title>
        <authorList>
            <person name="de Vries R.P."/>
            <person name="Riley R."/>
            <person name="Wiebenga A."/>
            <person name="Aguilar-Osorio G."/>
            <person name="Amillis S."/>
            <person name="Uchima C.A."/>
            <person name="Anderluh G."/>
            <person name="Asadollahi M."/>
            <person name="Askin M."/>
            <person name="Barry K."/>
            <person name="Battaglia E."/>
            <person name="Bayram O."/>
            <person name="Benocci T."/>
            <person name="Braus-Stromeyer S.A."/>
            <person name="Caldana C."/>
            <person name="Canovas D."/>
            <person name="Cerqueira G.C."/>
            <person name="Chen F."/>
            <person name="Chen W."/>
            <person name="Choi C."/>
            <person name="Clum A."/>
            <person name="Dos Santos R.A."/>
            <person name="Damasio A.R."/>
            <person name="Diallinas G."/>
            <person name="Emri T."/>
            <person name="Fekete E."/>
            <person name="Flipphi M."/>
            <person name="Freyberg S."/>
            <person name="Gallo A."/>
            <person name="Gournas C."/>
            <person name="Habgood R."/>
            <person name="Hainaut M."/>
            <person name="Harispe M.L."/>
            <person name="Henrissat B."/>
            <person name="Hilden K.S."/>
            <person name="Hope R."/>
            <person name="Hossain A."/>
            <person name="Karabika E."/>
            <person name="Karaffa L."/>
            <person name="Karanyi Z."/>
            <person name="Krasevec N."/>
            <person name="Kuo A."/>
            <person name="Kusch H."/>
            <person name="LaButti K."/>
            <person name="Lagendijk E.L."/>
            <person name="Lapidus A."/>
            <person name="Levasseur A."/>
            <person name="Lindquist E."/>
            <person name="Lipzen A."/>
            <person name="Logrieco A.F."/>
            <person name="MacCabe A."/>
            <person name="Maekelae M.R."/>
            <person name="Malavazi I."/>
            <person name="Melin P."/>
            <person name="Meyer V."/>
            <person name="Mielnichuk N."/>
            <person name="Miskei M."/>
            <person name="Molnar A.P."/>
            <person name="Mule G."/>
            <person name="Ngan C.Y."/>
            <person name="Orejas M."/>
            <person name="Orosz E."/>
            <person name="Ouedraogo J.P."/>
            <person name="Overkamp K.M."/>
            <person name="Park H.-S."/>
            <person name="Perrone G."/>
            <person name="Piumi F."/>
            <person name="Punt P.J."/>
            <person name="Ram A.F."/>
            <person name="Ramon A."/>
            <person name="Rauscher S."/>
            <person name="Record E."/>
            <person name="Riano-Pachon D.M."/>
            <person name="Robert V."/>
            <person name="Roehrig J."/>
            <person name="Ruller R."/>
            <person name="Salamov A."/>
            <person name="Salih N.S."/>
            <person name="Samson R.A."/>
            <person name="Sandor E."/>
            <person name="Sanguinetti M."/>
            <person name="Schuetze T."/>
            <person name="Sepcic K."/>
            <person name="Shelest E."/>
            <person name="Sherlock G."/>
            <person name="Sophianopoulou V."/>
            <person name="Squina F.M."/>
            <person name="Sun H."/>
            <person name="Susca A."/>
            <person name="Todd R.B."/>
            <person name="Tsang A."/>
            <person name="Unkles S.E."/>
            <person name="van de Wiele N."/>
            <person name="van Rossen-Uffink D."/>
            <person name="Oliveira J.V."/>
            <person name="Vesth T.C."/>
            <person name="Visser J."/>
            <person name="Yu J.-H."/>
            <person name="Zhou M."/>
            <person name="Andersen M.R."/>
            <person name="Archer D.B."/>
            <person name="Baker S.E."/>
            <person name="Benoit I."/>
            <person name="Brakhage A.A."/>
            <person name="Braus G.H."/>
            <person name="Fischer R."/>
            <person name="Frisvad J.C."/>
            <person name="Goldman G.H."/>
            <person name="Houbraken J."/>
            <person name="Oakley B."/>
            <person name="Pocsi I."/>
            <person name="Scazzocchio C."/>
            <person name="Seiboth B."/>
            <person name="vanKuyk P.A."/>
            <person name="Wortman J."/>
            <person name="Dyer P.S."/>
            <person name="Grigoriev I.V."/>
        </authorList>
    </citation>
    <scope>NUCLEOTIDE SEQUENCE [LARGE SCALE GENOMIC DNA]</scope>
    <source>
        <strain evidence="2">CBS 134.48</strain>
    </source>
</reference>
<sequence>MTSHLRQSIQGGGPRCLYSNLAWFLISHPDHEVKRRIKIPKLSSVPKIPIAWPVPWIALAPLNLSADTRQEEGLVWPIHFHPLPSTPPTAFLPPTCYFSPLLPLQNIPKQFSPQQFPVFLSSVYISRLRGAISAFSLPFPPYLQIPHQQQ</sequence>
<evidence type="ECO:0000313" key="2">
    <source>
        <dbReference type="Proteomes" id="UP000184304"/>
    </source>
</evidence>
<protein>
    <submittedName>
        <fullName evidence="1">Uncharacterized protein</fullName>
    </submittedName>
</protein>